<evidence type="ECO:0000256" key="5">
    <source>
        <dbReference type="ARBA" id="ARBA00022734"/>
    </source>
</evidence>
<dbReference type="PROSITE" id="PS50041">
    <property type="entry name" value="C_TYPE_LECTIN_2"/>
    <property type="match status" value="1"/>
</dbReference>
<dbReference type="InterPro" id="IPR018378">
    <property type="entry name" value="C-type_lectin_CS"/>
</dbReference>
<dbReference type="InterPro" id="IPR016186">
    <property type="entry name" value="C-type_lectin-like/link_sf"/>
</dbReference>
<dbReference type="GO" id="GO:0005615">
    <property type="term" value="C:extracellular space"/>
    <property type="evidence" value="ECO:0007669"/>
    <property type="project" value="TreeGrafter"/>
</dbReference>
<protein>
    <submittedName>
        <fullName evidence="15">Glycine receptor subunit alpha-3</fullName>
    </submittedName>
</protein>
<feature type="domain" description="C-type lectin" evidence="13">
    <location>
        <begin position="107"/>
        <end position="190"/>
    </location>
</feature>
<dbReference type="InterPro" id="IPR018000">
    <property type="entry name" value="Neurotransmitter_ion_chnl_CS"/>
</dbReference>
<dbReference type="InterPro" id="IPR016187">
    <property type="entry name" value="CTDL_fold"/>
</dbReference>
<evidence type="ECO:0000256" key="12">
    <source>
        <dbReference type="RuleBase" id="RU000687"/>
    </source>
</evidence>
<keyword evidence="6" id="KW-0677">Repeat</keyword>
<dbReference type="PRINTS" id="PR00252">
    <property type="entry name" value="NRIONCHANNEL"/>
</dbReference>
<dbReference type="Gene3D" id="4.10.400.10">
    <property type="entry name" value="Low-density Lipoprotein Receptor"/>
    <property type="match status" value="1"/>
</dbReference>
<evidence type="ECO:0000256" key="4">
    <source>
        <dbReference type="ARBA" id="ARBA00022729"/>
    </source>
</evidence>
<dbReference type="GO" id="GO:0004888">
    <property type="term" value="F:transmembrane signaling receptor activity"/>
    <property type="evidence" value="ECO:0007669"/>
    <property type="project" value="InterPro"/>
</dbReference>
<keyword evidence="9" id="KW-0325">Glycoprotein</keyword>
<feature type="disulfide bond" evidence="10">
    <location>
        <begin position="308"/>
        <end position="326"/>
    </location>
</feature>
<dbReference type="PROSITE" id="PS00236">
    <property type="entry name" value="NEUROTR_ION_CHANNEL"/>
    <property type="match status" value="1"/>
</dbReference>
<dbReference type="FunFam" id="4.10.400.10:FF:000034">
    <property type="entry name" value="Low-density lipoprotein receptor-related protein 2"/>
    <property type="match status" value="1"/>
</dbReference>
<keyword evidence="5" id="KW-0430">Lectin</keyword>
<keyword evidence="12" id="KW-0813">Transport</keyword>
<dbReference type="PROSITE" id="PS50068">
    <property type="entry name" value="LDLRA_2"/>
    <property type="match status" value="1"/>
</dbReference>
<dbReference type="InterPro" id="IPR006202">
    <property type="entry name" value="Neur_chan_lig-bd"/>
</dbReference>
<dbReference type="Pfam" id="PF00057">
    <property type="entry name" value="Ldl_recept_a"/>
    <property type="match status" value="1"/>
</dbReference>
<keyword evidence="12" id="KW-0406">Ion transport</keyword>
<dbReference type="SUPFAM" id="SSF57424">
    <property type="entry name" value="LDL receptor-like module"/>
    <property type="match status" value="1"/>
</dbReference>
<evidence type="ECO:0000313" key="15">
    <source>
        <dbReference type="EMBL" id="ROT62174.1"/>
    </source>
</evidence>
<name>A0A423SDB7_PENVA</name>
<dbReference type="InterPro" id="IPR006201">
    <property type="entry name" value="Neur_channel"/>
</dbReference>
<reference evidence="15 16" key="1">
    <citation type="submission" date="2018-04" db="EMBL/GenBank/DDBJ databases">
        <authorList>
            <person name="Zhang X."/>
            <person name="Yuan J."/>
            <person name="Li F."/>
            <person name="Xiang J."/>
        </authorList>
    </citation>
    <scope>NUCLEOTIDE SEQUENCE [LARGE SCALE GENOMIC DNA]</scope>
    <source>
        <tissue evidence="15">Muscle</tissue>
    </source>
</reference>
<keyword evidence="3" id="KW-0964">Secreted</keyword>
<keyword evidence="15" id="KW-0675">Receptor</keyword>
<dbReference type="PANTHER" id="PTHR22799:SF1">
    <property type="entry name" value="C-TYPE LECTIN DOMAIN FAMILY 11 MEMBER A"/>
    <property type="match status" value="1"/>
</dbReference>
<dbReference type="PROSITE" id="PS51828">
    <property type="entry name" value="PTX_2"/>
    <property type="match status" value="1"/>
</dbReference>
<evidence type="ECO:0000256" key="1">
    <source>
        <dbReference type="ARBA" id="ARBA00004141"/>
    </source>
</evidence>
<evidence type="ECO:0000256" key="8">
    <source>
        <dbReference type="ARBA" id="ARBA00023157"/>
    </source>
</evidence>
<dbReference type="InterPro" id="IPR001304">
    <property type="entry name" value="C-type_lectin-like"/>
</dbReference>
<proteinExistence type="inferred from homology"/>
<dbReference type="SMART" id="SM00192">
    <property type="entry name" value="LDLa"/>
    <property type="match status" value="1"/>
</dbReference>
<evidence type="ECO:0000256" key="7">
    <source>
        <dbReference type="ARBA" id="ARBA00023136"/>
    </source>
</evidence>
<dbReference type="InterPro" id="IPR051663">
    <property type="entry name" value="CLec_Tetranectin-domain"/>
</dbReference>
<feature type="domain" description="Pentraxin (PTX)" evidence="14">
    <location>
        <begin position="1"/>
        <end position="70"/>
    </location>
</feature>
<dbReference type="GO" id="GO:0016020">
    <property type="term" value="C:membrane"/>
    <property type="evidence" value="ECO:0007669"/>
    <property type="project" value="UniProtKB-SubCell"/>
</dbReference>
<dbReference type="PROSITE" id="PS01209">
    <property type="entry name" value="LDLRA_1"/>
    <property type="match status" value="1"/>
</dbReference>
<comment type="similarity">
    <text evidence="12">Belongs to the ligand-gated ion channel (TC 1.A.9) family.</text>
</comment>
<dbReference type="EMBL" id="QCYY01003784">
    <property type="protein sequence ID" value="ROT62174.1"/>
    <property type="molecule type" value="Genomic_DNA"/>
</dbReference>
<organism evidence="15 16">
    <name type="scientific">Penaeus vannamei</name>
    <name type="common">Whiteleg shrimp</name>
    <name type="synonym">Litopenaeus vannamei</name>
    <dbReference type="NCBI Taxonomy" id="6689"/>
    <lineage>
        <taxon>Eukaryota</taxon>
        <taxon>Metazoa</taxon>
        <taxon>Ecdysozoa</taxon>
        <taxon>Arthropoda</taxon>
        <taxon>Crustacea</taxon>
        <taxon>Multicrustacea</taxon>
        <taxon>Malacostraca</taxon>
        <taxon>Eumalacostraca</taxon>
        <taxon>Eucarida</taxon>
        <taxon>Decapoda</taxon>
        <taxon>Dendrobranchiata</taxon>
        <taxon>Penaeoidea</taxon>
        <taxon>Penaeidae</taxon>
        <taxon>Penaeus</taxon>
    </lineage>
</organism>
<comment type="caution">
    <text evidence="15">The sequence shown here is derived from an EMBL/GenBank/DDBJ whole genome shotgun (WGS) entry which is preliminary data.</text>
</comment>
<dbReference type="InterPro" id="IPR036055">
    <property type="entry name" value="LDL_receptor-like_sf"/>
</dbReference>
<evidence type="ECO:0000313" key="16">
    <source>
        <dbReference type="Proteomes" id="UP000283509"/>
    </source>
</evidence>
<reference evidence="15 16" key="2">
    <citation type="submission" date="2019-01" db="EMBL/GenBank/DDBJ databases">
        <title>The decoding of complex shrimp genome reveals the adaptation for benthos swimmer, frequently molting mechanism and breeding impact on genome.</title>
        <authorList>
            <person name="Sun Y."/>
            <person name="Gao Y."/>
            <person name="Yu Y."/>
        </authorList>
    </citation>
    <scope>NUCLEOTIDE SEQUENCE [LARGE SCALE GENOMIC DNA]</scope>
    <source>
        <tissue evidence="15">Muscle</tissue>
    </source>
</reference>
<dbReference type="Pfam" id="PF00059">
    <property type="entry name" value="Lectin_C"/>
    <property type="match status" value="1"/>
</dbReference>
<dbReference type="InterPro" id="IPR002172">
    <property type="entry name" value="LDrepeatLR_classA_rpt"/>
</dbReference>
<feature type="disulfide bond" evidence="10">
    <location>
        <begin position="301"/>
        <end position="313"/>
    </location>
</feature>
<dbReference type="InterPro" id="IPR036734">
    <property type="entry name" value="Neur_chan_lig-bd_sf"/>
</dbReference>
<evidence type="ECO:0000256" key="9">
    <source>
        <dbReference type="ARBA" id="ARBA00023180"/>
    </source>
</evidence>
<evidence type="ECO:0000259" key="14">
    <source>
        <dbReference type="PROSITE" id="PS51828"/>
    </source>
</evidence>
<sequence>MVGGSFQADQSFTGEVARFAIWSRAFPPDILQELTLMGGEYADNLIPWLTGWELEGEAKWRDMRAGEETAGSMEDLLQFMGVPLSLLEHSSICQSLGGTLGVPSSNCETRRLMTAASPWISRCVGGAFVIFMWLNAVDRGHEGTWTTLEGHVLNYTHWYGVEPNGGVTENCVGVKGQGVAAGKWYDIMCDGAPLCASCRFASRPYLHLRGPCVEQAGVDADYVLHPDSHDGLHFIGFTSSNIAVLEGNRYGLVVDGAKPIAFLEDAKQSICPVGRYKWKFPEGDGCPGVSNGSAIMMLSVCAPEQFTCNSGHCIPLAQRCNRVDNCDDASDEVNCTIMVVPPSYRFTLPPPSVPLTEDEALYLGEVAAPLGGASANSTVPLFVYLFMDIAAVTSLSAKDMEFTIEFTLRMSWRDSRLVFHNLAGDENLNLVRQEGASRHWTPEVTFENGQGNSHTVVDEEARVTVRRESKGVLSRSSHAYEDLEYSGLKNSFRMTRKYNVTFNCDLDLMMYPFDKHTCSINLKVGRG</sequence>
<feature type="disulfide bond" evidence="10">
    <location>
        <begin position="320"/>
        <end position="335"/>
    </location>
</feature>
<keyword evidence="8 10" id="KW-1015">Disulfide bond</keyword>
<comment type="subcellular location">
    <subcellularLocation>
        <location evidence="1">Membrane</location>
        <topology evidence="1">Multi-pass membrane protein</topology>
    </subcellularLocation>
    <subcellularLocation>
        <location evidence="2">Secreted</location>
    </subcellularLocation>
</comment>
<dbReference type="GO" id="GO:0030246">
    <property type="term" value="F:carbohydrate binding"/>
    <property type="evidence" value="ECO:0007669"/>
    <property type="project" value="UniProtKB-KW"/>
</dbReference>
<dbReference type="Proteomes" id="UP000283509">
    <property type="component" value="Unassembled WGS sequence"/>
</dbReference>
<dbReference type="SUPFAM" id="SSF63712">
    <property type="entry name" value="Nicotinic receptor ligand binding domain-like"/>
    <property type="match status" value="1"/>
</dbReference>
<dbReference type="OrthoDB" id="6360452at2759"/>
<evidence type="ECO:0000256" key="3">
    <source>
        <dbReference type="ARBA" id="ARBA00022525"/>
    </source>
</evidence>
<comment type="caution">
    <text evidence="11">Lacks conserved residue(s) required for the propagation of feature annotation.</text>
</comment>
<evidence type="ECO:0000256" key="2">
    <source>
        <dbReference type="ARBA" id="ARBA00004613"/>
    </source>
</evidence>
<dbReference type="Pfam" id="PF02931">
    <property type="entry name" value="Neur_chan_LBD"/>
    <property type="match status" value="1"/>
</dbReference>
<dbReference type="Gene3D" id="3.10.100.10">
    <property type="entry name" value="Mannose-Binding Protein A, subunit A"/>
    <property type="match status" value="1"/>
</dbReference>
<dbReference type="Gene3D" id="2.70.170.10">
    <property type="entry name" value="Neurotransmitter-gated ion-channel ligand-binding domain"/>
    <property type="match status" value="1"/>
</dbReference>
<dbReference type="InterPro" id="IPR023415">
    <property type="entry name" value="LDLR_class-A_CS"/>
</dbReference>
<keyword evidence="4" id="KW-0732">Signal</keyword>
<gene>
    <name evidence="15" type="ORF">C7M84_019989</name>
</gene>
<evidence type="ECO:0000256" key="10">
    <source>
        <dbReference type="PROSITE-ProRule" id="PRU00124"/>
    </source>
</evidence>
<dbReference type="InterPro" id="IPR001759">
    <property type="entry name" value="PTX_dom"/>
</dbReference>
<keyword evidence="12" id="KW-0407">Ion channel</keyword>
<dbReference type="PANTHER" id="PTHR22799">
    <property type="entry name" value="TETRANECTIN-RELATED"/>
    <property type="match status" value="1"/>
</dbReference>
<evidence type="ECO:0000256" key="6">
    <source>
        <dbReference type="ARBA" id="ARBA00022737"/>
    </source>
</evidence>
<keyword evidence="7" id="KW-0472">Membrane</keyword>
<keyword evidence="16" id="KW-1185">Reference proteome</keyword>
<evidence type="ECO:0000256" key="11">
    <source>
        <dbReference type="PROSITE-ProRule" id="PRU01172"/>
    </source>
</evidence>
<dbReference type="GO" id="GO:0008083">
    <property type="term" value="F:growth factor activity"/>
    <property type="evidence" value="ECO:0007669"/>
    <property type="project" value="TreeGrafter"/>
</dbReference>
<dbReference type="PROSITE" id="PS00615">
    <property type="entry name" value="C_TYPE_LECTIN_1"/>
    <property type="match status" value="1"/>
</dbReference>
<dbReference type="GO" id="GO:0005230">
    <property type="term" value="F:extracellular ligand-gated monoatomic ion channel activity"/>
    <property type="evidence" value="ECO:0007669"/>
    <property type="project" value="InterPro"/>
</dbReference>
<dbReference type="AlphaFoldDB" id="A0A423SDB7"/>
<evidence type="ECO:0000259" key="13">
    <source>
        <dbReference type="PROSITE" id="PS50041"/>
    </source>
</evidence>
<accession>A0A423SDB7</accession>
<dbReference type="SUPFAM" id="SSF56436">
    <property type="entry name" value="C-type lectin-like"/>
    <property type="match status" value="1"/>
</dbReference>
<dbReference type="CDD" id="cd00112">
    <property type="entry name" value="LDLa"/>
    <property type="match status" value="1"/>
</dbReference>